<proteinExistence type="predicted"/>
<comment type="caution">
    <text evidence="1">The sequence shown here is derived from an EMBL/GenBank/DDBJ whole genome shotgun (WGS) entry which is preliminary data.</text>
</comment>
<sequence length="292" mass="32681">MSAVRRLPHTARALALPRRTVLNSWSSGSRFAHWQGEPIRPETDTQHAQRLETAIRLRRTCGVEPGTVDHEEVLLFREKITLPNKLERYPPTIMTGIRLASGAQYEMTEVHCAIHDKLHRPTKGRPTGRLSIASLLFVQFTRRAAPVSVSIVIQMTRDTLQCLGACMKLAWGTNAGTTPSDGGQRKGIFNSYGFGMIEGPAMHILVSPDDRTRKDEARELMPLCRARSVDAASIRDLIPDIEMSNAVVIHGTETQSRRRRLRRRVPPDSLSAYEKLLVGPMWSCPLEGGMTR</sequence>
<accession>A0AAD4LF28</accession>
<dbReference type="EMBL" id="JAKELL010000039">
    <property type="protein sequence ID" value="KAH8989140.1"/>
    <property type="molecule type" value="Genomic_DNA"/>
</dbReference>
<gene>
    <name evidence="1" type="ORF">EDB92DRAFT_1817293</name>
</gene>
<keyword evidence="2" id="KW-1185">Reference proteome</keyword>
<protein>
    <submittedName>
        <fullName evidence="1">Uncharacterized protein</fullName>
    </submittedName>
</protein>
<reference evidence="1" key="1">
    <citation type="submission" date="2022-01" db="EMBL/GenBank/DDBJ databases">
        <title>Comparative genomics reveals a dynamic genome evolution in the ectomycorrhizal milk-cap (Lactarius) mushrooms.</title>
        <authorList>
            <consortium name="DOE Joint Genome Institute"/>
            <person name="Lebreton A."/>
            <person name="Tang N."/>
            <person name="Kuo A."/>
            <person name="LaButti K."/>
            <person name="Drula E."/>
            <person name="Barry K."/>
            <person name="Clum A."/>
            <person name="Lipzen A."/>
            <person name="Mousain D."/>
            <person name="Ng V."/>
            <person name="Wang R."/>
            <person name="Wang X."/>
            <person name="Dai Y."/>
            <person name="Henrissat B."/>
            <person name="Grigoriev I.V."/>
            <person name="Guerin-Laguette A."/>
            <person name="Yu F."/>
            <person name="Martin F.M."/>
        </authorList>
    </citation>
    <scope>NUCLEOTIDE SEQUENCE</scope>
    <source>
        <strain evidence="1">QP</strain>
    </source>
</reference>
<name>A0AAD4LF28_9AGAM</name>
<evidence type="ECO:0000313" key="2">
    <source>
        <dbReference type="Proteomes" id="UP001201163"/>
    </source>
</evidence>
<dbReference type="AlphaFoldDB" id="A0AAD4LF28"/>
<organism evidence="1 2">
    <name type="scientific">Lactarius akahatsu</name>
    <dbReference type="NCBI Taxonomy" id="416441"/>
    <lineage>
        <taxon>Eukaryota</taxon>
        <taxon>Fungi</taxon>
        <taxon>Dikarya</taxon>
        <taxon>Basidiomycota</taxon>
        <taxon>Agaricomycotina</taxon>
        <taxon>Agaricomycetes</taxon>
        <taxon>Russulales</taxon>
        <taxon>Russulaceae</taxon>
        <taxon>Lactarius</taxon>
    </lineage>
</organism>
<dbReference type="Proteomes" id="UP001201163">
    <property type="component" value="Unassembled WGS sequence"/>
</dbReference>
<evidence type="ECO:0000313" key="1">
    <source>
        <dbReference type="EMBL" id="KAH8989140.1"/>
    </source>
</evidence>